<dbReference type="RefSeq" id="WP_203814540.1">
    <property type="nucleotide sequence ID" value="NZ_BOMY01000064.1"/>
</dbReference>
<dbReference type="Gene3D" id="2.60.120.260">
    <property type="entry name" value="Galactose-binding domain-like"/>
    <property type="match status" value="1"/>
</dbReference>
<evidence type="ECO:0000313" key="2">
    <source>
        <dbReference type="EMBL" id="GIF26739.1"/>
    </source>
</evidence>
<organism evidence="2 3">
    <name type="scientific">Paractinoplanes tereljensis</name>
    <dbReference type="NCBI Taxonomy" id="571912"/>
    <lineage>
        <taxon>Bacteria</taxon>
        <taxon>Bacillati</taxon>
        <taxon>Actinomycetota</taxon>
        <taxon>Actinomycetes</taxon>
        <taxon>Micromonosporales</taxon>
        <taxon>Micromonosporaceae</taxon>
        <taxon>Paractinoplanes</taxon>
    </lineage>
</organism>
<comment type="caution">
    <text evidence="2">The sequence shown here is derived from an EMBL/GenBank/DDBJ whole genome shotgun (WGS) entry which is preliminary data.</text>
</comment>
<sequence length="973" mass="106484">MNPISRRGLLRTTGVAAAAAAVPALPWSAAPAAAAPELGSTAVRPTPGTALDTVVFGDAASERSHSVTAESSAVVAGGLGQTARVLQPRVPADWWGGSVTCTLRVDPVATNYVTVKFWGSDLSPKADNDWRLQLFLDGDILGWFDQAVVDNIDLIDLAPRLPGRFYTHTLPLPLSRTRGRRTLEVTIQAMGRIYAYGQNSAGFYYPITTPTRGIYRAYTHTAPHFRPAAGDVYGTTATPTTRPNTDAQRIAAVRARVLADQNTLLYTKAPSSFDGWAYLTLLEGYFWADSPAYRNPDALERVCQAIDGRYRAWLADDAVLTASDQQWEGFGRVGLVLSKAWDELQPALDRDVVAGQVGLANLGFEVGAATPSNWTVPGWAANGTISRDTTVVRGGTASLKMVSAGQTILVTPSSRSLVGPGELTYSVWANTDGAASTPHVLVQFWDAAGTYVGGSPDHFVTTGTAGWQELTRTVPVPAGATQYEFWLVTNGGQTVWYDDVTITAPPPVVAGAVPRRQAYRDMMLASREYWRQHQRHYTNQAQFTAIGIYECNRGLALLSPADAWPEARAKRWIYESLGMVPWRGPETADGEATWTLGHDYRVATPKGLTRELGYVADYGEISGMLVRMYEAVTQGKGGVPDEALRKRMVEMIKVRSWFRHPGEDLEGHRGMRIETQIGWRNEPYPGDLVYVQRTDWDGHPLEAVAVFPDPDLTGWAHQMIADGQLAPQLDLFVSTSLYTRVGLNAFRFIAHDWPAFQKLADSGKRLPGRWGAPDFVFTDETDACVAIKRGEEIFYASLYWRAKQGVNDMARVHLLTPQSERSATVRETSIFAKDPRNTYTVQDWACWDFAINDSGQASTIPAGGFAYPGEKVHQVFAGEKFYLAPIPADVPDPALGSTTVGVEKVLVGKAPMYVLEYAGYTVVMNTSTDRTVTYLPACGTRARDLRTGRAVVPHHPVRLAPQTTLVLYDPDAR</sequence>
<evidence type="ECO:0000256" key="1">
    <source>
        <dbReference type="SAM" id="SignalP"/>
    </source>
</evidence>
<accession>A0A919NWQ6</accession>
<proteinExistence type="predicted"/>
<dbReference type="PROSITE" id="PS51318">
    <property type="entry name" value="TAT"/>
    <property type="match status" value="1"/>
</dbReference>
<name>A0A919NWQ6_9ACTN</name>
<keyword evidence="1" id="KW-0732">Signal</keyword>
<feature type="chain" id="PRO_5037150093" description="Tat pathway signal sequence domain protein" evidence="1">
    <location>
        <begin position="35"/>
        <end position="973"/>
    </location>
</feature>
<reference evidence="2" key="1">
    <citation type="submission" date="2021-01" db="EMBL/GenBank/DDBJ databases">
        <title>Whole genome shotgun sequence of Actinoplanes tereljensis NBRC 105297.</title>
        <authorList>
            <person name="Komaki H."/>
            <person name="Tamura T."/>
        </authorList>
    </citation>
    <scope>NUCLEOTIDE SEQUENCE</scope>
    <source>
        <strain evidence="2">NBRC 105297</strain>
    </source>
</reference>
<keyword evidence="3" id="KW-1185">Reference proteome</keyword>
<dbReference type="AlphaFoldDB" id="A0A919NWQ6"/>
<dbReference type="Proteomes" id="UP000623608">
    <property type="component" value="Unassembled WGS sequence"/>
</dbReference>
<dbReference type="InterPro" id="IPR006311">
    <property type="entry name" value="TAT_signal"/>
</dbReference>
<protein>
    <recommendedName>
        <fullName evidence="4">Tat pathway signal sequence domain protein</fullName>
    </recommendedName>
</protein>
<feature type="signal peptide" evidence="1">
    <location>
        <begin position="1"/>
        <end position="34"/>
    </location>
</feature>
<gene>
    <name evidence="2" type="ORF">Ate02nite_94690</name>
</gene>
<dbReference type="EMBL" id="BOMY01000064">
    <property type="protein sequence ID" value="GIF26739.1"/>
    <property type="molecule type" value="Genomic_DNA"/>
</dbReference>
<evidence type="ECO:0008006" key="4">
    <source>
        <dbReference type="Google" id="ProtNLM"/>
    </source>
</evidence>
<evidence type="ECO:0000313" key="3">
    <source>
        <dbReference type="Proteomes" id="UP000623608"/>
    </source>
</evidence>